<evidence type="ECO:0000256" key="1">
    <source>
        <dbReference type="SAM" id="SignalP"/>
    </source>
</evidence>
<dbReference type="AlphaFoldDB" id="A0A5N5X4A1"/>
<keyword evidence="1" id="KW-0732">Signal</keyword>
<name>A0A5N5X4A1_9EURO</name>
<reference evidence="2 3" key="1">
    <citation type="submission" date="2019-04" db="EMBL/GenBank/DDBJ databases">
        <title>Friends and foes A comparative genomics study of 23 Aspergillus species from section Flavi.</title>
        <authorList>
            <consortium name="DOE Joint Genome Institute"/>
            <person name="Kjaerbolling I."/>
            <person name="Vesth T."/>
            <person name="Frisvad J.C."/>
            <person name="Nybo J.L."/>
            <person name="Theobald S."/>
            <person name="Kildgaard S."/>
            <person name="Isbrandt T."/>
            <person name="Kuo A."/>
            <person name="Sato A."/>
            <person name="Lyhne E.K."/>
            <person name="Kogle M.E."/>
            <person name="Wiebenga A."/>
            <person name="Kun R.S."/>
            <person name="Lubbers R.J."/>
            <person name="Makela M.R."/>
            <person name="Barry K."/>
            <person name="Chovatia M."/>
            <person name="Clum A."/>
            <person name="Daum C."/>
            <person name="Haridas S."/>
            <person name="He G."/>
            <person name="LaButti K."/>
            <person name="Lipzen A."/>
            <person name="Mondo S."/>
            <person name="Riley R."/>
            <person name="Salamov A."/>
            <person name="Simmons B.A."/>
            <person name="Magnuson J.K."/>
            <person name="Henrissat B."/>
            <person name="Mortensen U.H."/>
            <person name="Larsen T.O."/>
            <person name="Devries R.P."/>
            <person name="Grigoriev I.V."/>
            <person name="Machida M."/>
            <person name="Baker S.E."/>
            <person name="Andersen M.R."/>
        </authorList>
    </citation>
    <scope>NUCLEOTIDE SEQUENCE [LARGE SCALE GENOMIC DNA]</scope>
    <source>
        <strain evidence="2 3">CBS 151.66</strain>
    </source>
</reference>
<protein>
    <submittedName>
        <fullName evidence="2">Uncharacterized protein</fullName>
    </submittedName>
</protein>
<dbReference type="Proteomes" id="UP000326565">
    <property type="component" value="Unassembled WGS sequence"/>
</dbReference>
<feature type="chain" id="PRO_5024829970" evidence="1">
    <location>
        <begin position="20"/>
        <end position="303"/>
    </location>
</feature>
<feature type="signal peptide" evidence="1">
    <location>
        <begin position="1"/>
        <end position="19"/>
    </location>
</feature>
<sequence length="303" mass="31934">MNLPNLLLLLGALTPLASAEVQAECSTIINCKTTFTVTTTVIPPPATTSGGLTSTTTVIQRPSTVTVTTTATGETITVTTILVPPPPTTSGGLTSTTTTTTTVIQPPATVTLTTPATGETITVTETMTCSCPSCPQPTAATVTTTYIPSECASPTSSTVTNVPSTSKPTEAAATCTTILQDWQSFQLRWTDKFPQPGPPEPLLIETSYDVPSIFWITDDEMLGEQFTISIDFVDQGKTTPPDPARIGTVACGKDAQDCIERGWSSGRFIVPEGYHAITVEWENPITSFGYGAGQYRFETSGSC</sequence>
<organism evidence="2 3">
    <name type="scientific">Aspergillus leporis</name>
    <dbReference type="NCBI Taxonomy" id="41062"/>
    <lineage>
        <taxon>Eukaryota</taxon>
        <taxon>Fungi</taxon>
        <taxon>Dikarya</taxon>
        <taxon>Ascomycota</taxon>
        <taxon>Pezizomycotina</taxon>
        <taxon>Eurotiomycetes</taxon>
        <taxon>Eurotiomycetidae</taxon>
        <taxon>Eurotiales</taxon>
        <taxon>Aspergillaceae</taxon>
        <taxon>Aspergillus</taxon>
        <taxon>Aspergillus subgen. Circumdati</taxon>
    </lineage>
</organism>
<dbReference type="EMBL" id="ML732193">
    <property type="protein sequence ID" value="KAB8075516.1"/>
    <property type="molecule type" value="Genomic_DNA"/>
</dbReference>
<accession>A0A5N5X4A1</accession>
<evidence type="ECO:0000313" key="3">
    <source>
        <dbReference type="Proteomes" id="UP000326565"/>
    </source>
</evidence>
<dbReference type="OrthoDB" id="4508707at2759"/>
<gene>
    <name evidence="2" type="ORF">BDV29DRAFT_106733</name>
</gene>
<evidence type="ECO:0000313" key="2">
    <source>
        <dbReference type="EMBL" id="KAB8075516.1"/>
    </source>
</evidence>
<keyword evidence="3" id="KW-1185">Reference proteome</keyword>
<proteinExistence type="predicted"/>